<evidence type="ECO:0000313" key="2">
    <source>
        <dbReference type="Proteomes" id="UP001595548"/>
    </source>
</evidence>
<dbReference type="RefSeq" id="WP_382416670.1">
    <property type="nucleotide sequence ID" value="NZ_AP031500.1"/>
</dbReference>
<sequence length="141" mass="14963">MISRTAFTGLAIAAALTGCSSTMPNISSSLLDTTGQNGRACIDTSDIRGYGVLDQDVISIDARNNYYLATVMPGCNNLETSARAMFSSRFYEVCGGGMDHVRTGGDNCTIRNIFEFANREEAFAAHDAAMAARKAAADNAE</sequence>
<organism evidence="1 2">
    <name type="scientific">Gilvimarinus japonicus</name>
    <dbReference type="NCBI Taxonomy" id="1796469"/>
    <lineage>
        <taxon>Bacteria</taxon>
        <taxon>Pseudomonadati</taxon>
        <taxon>Pseudomonadota</taxon>
        <taxon>Gammaproteobacteria</taxon>
        <taxon>Cellvibrionales</taxon>
        <taxon>Cellvibrionaceae</taxon>
        <taxon>Gilvimarinus</taxon>
    </lineage>
</organism>
<gene>
    <name evidence="1" type="ORF">ACFOEB_11115</name>
</gene>
<name>A0ABV7HUH1_9GAMM</name>
<evidence type="ECO:0000313" key="1">
    <source>
        <dbReference type="EMBL" id="MFC3155750.1"/>
    </source>
</evidence>
<dbReference type="Proteomes" id="UP001595548">
    <property type="component" value="Unassembled WGS sequence"/>
</dbReference>
<accession>A0ABV7HUH1</accession>
<protein>
    <submittedName>
        <fullName evidence="1">DUF6491 family protein</fullName>
    </submittedName>
</protein>
<dbReference type="Pfam" id="PF20101">
    <property type="entry name" value="DUF6491"/>
    <property type="match status" value="1"/>
</dbReference>
<comment type="caution">
    <text evidence="1">The sequence shown here is derived from an EMBL/GenBank/DDBJ whole genome shotgun (WGS) entry which is preliminary data.</text>
</comment>
<proteinExistence type="predicted"/>
<dbReference type="EMBL" id="JBHRTL010000007">
    <property type="protein sequence ID" value="MFC3155750.1"/>
    <property type="molecule type" value="Genomic_DNA"/>
</dbReference>
<keyword evidence="2" id="KW-1185">Reference proteome</keyword>
<dbReference type="PROSITE" id="PS51257">
    <property type="entry name" value="PROKAR_LIPOPROTEIN"/>
    <property type="match status" value="1"/>
</dbReference>
<dbReference type="InterPro" id="IPR045500">
    <property type="entry name" value="DUF6491"/>
</dbReference>
<reference evidence="2" key="1">
    <citation type="journal article" date="2019" name="Int. J. Syst. Evol. Microbiol.">
        <title>The Global Catalogue of Microorganisms (GCM) 10K type strain sequencing project: providing services to taxonomists for standard genome sequencing and annotation.</title>
        <authorList>
            <consortium name="The Broad Institute Genomics Platform"/>
            <consortium name="The Broad Institute Genome Sequencing Center for Infectious Disease"/>
            <person name="Wu L."/>
            <person name="Ma J."/>
        </authorList>
    </citation>
    <scope>NUCLEOTIDE SEQUENCE [LARGE SCALE GENOMIC DNA]</scope>
    <source>
        <strain evidence="2">KCTC 52141</strain>
    </source>
</reference>